<sequence length="312" mass="35840">MVKLNVHCSAILQNKIPKKCGDSGSFMIPCSLGSEKFDKALCDSSASINLMTLSVFRKLEGELGIIKFVPVSLQLVDQTTIIPEGIIEDIMVRVEKPVFPMNFIVVDMEVNKEVPLNLVRPFICTGRAILDIYEGQLMLRMENKKVVFHMKRMMKYPCDEASAYSCFKLDIVGELAEKYKLEKLVWDSLERCITQSNTAEDEDPNIKKQAEALDIENQVVDEEEFRKEMTKPSMELKVLPTHLKYAFLEANNFLVIVFVDLTGEQEHTLVELLWKHKKAISWSMADIYRIYPAIYMHKILLEEGRKLVVQPQ</sequence>
<gene>
    <name evidence="2" type="primary">LOC142168220</name>
</gene>
<protein>
    <submittedName>
        <fullName evidence="2">Uncharacterized protein LOC142168220</fullName>
    </submittedName>
</protein>
<keyword evidence="1" id="KW-1185">Reference proteome</keyword>
<reference evidence="1" key="1">
    <citation type="journal article" date="2014" name="Nat. Commun.">
        <title>The tobacco genome sequence and its comparison with those of tomato and potato.</title>
        <authorList>
            <person name="Sierro N."/>
            <person name="Battey J.N."/>
            <person name="Ouadi S."/>
            <person name="Bakaher N."/>
            <person name="Bovet L."/>
            <person name="Willig A."/>
            <person name="Goepfert S."/>
            <person name="Peitsch M.C."/>
            <person name="Ivanov N.V."/>
        </authorList>
    </citation>
    <scope>NUCLEOTIDE SEQUENCE [LARGE SCALE GENOMIC DNA]</scope>
</reference>
<name>A0AC58SJ40_TOBAC</name>
<accession>A0AC58SJ40</accession>
<evidence type="ECO:0000313" key="2">
    <source>
        <dbReference type="RefSeq" id="XP_075084977.1"/>
    </source>
</evidence>
<dbReference type="RefSeq" id="XP_075084977.1">
    <property type="nucleotide sequence ID" value="XM_075228876.1"/>
</dbReference>
<proteinExistence type="predicted"/>
<dbReference type="Proteomes" id="UP000790787">
    <property type="component" value="Chromosome 13"/>
</dbReference>
<reference evidence="2" key="2">
    <citation type="submission" date="2025-08" db="UniProtKB">
        <authorList>
            <consortium name="RefSeq"/>
        </authorList>
    </citation>
    <scope>IDENTIFICATION</scope>
    <source>
        <tissue evidence="2">Leaf</tissue>
    </source>
</reference>
<organism evidence="1 2">
    <name type="scientific">Nicotiana tabacum</name>
    <name type="common">Common tobacco</name>
    <dbReference type="NCBI Taxonomy" id="4097"/>
    <lineage>
        <taxon>Eukaryota</taxon>
        <taxon>Viridiplantae</taxon>
        <taxon>Streptophyta</taxon>
        <taxon>Embryophyta</taxon>
        <taxon>Tracheophyta</taxon>
        <taxon>Spermatophyta</taxon>
        <taxon>Magnoliopsida</taxon>
        <taxon>eudicotyledons</taxon>
        <taxon>Gunneridae</taxon>
        <taxon>Pentapetalae</taxon>
        <taxon>asterids</taxon>
        <taxon>lamiids</taxon>
        <taxon>Solanales</taxon>
        <taxon>Solanaceae</taxon>
        <taxon>Nicotianoideae</taxon>
        <taxon>Nicotianeae</taxon>
        <taxon>Nicotiana</taxon>
    </lineage>
</organism>
<evidence type="ECO:0000313" key="1">
    <source>
        <dbReference type="Proteomes" id="UP000790787"/>
    </source>
</evidence>